<accession>A0ABD6EQ50</accession>
<evidence type="ECO:0000256" key="2">
    <source>
        <dbReference type="SAM" id="MobiDB-lite"/>
    </source>
</evidence>
<dbReference type="SMART" id="SM00460">
    <property type="entry name" value="TGc"/>
    <property type="match status" value="1"/>
</dbReference>
<dbReference type="Pfam" id="PF00868">
    <property type="entry name" value="Transglut_N"/>
    <property type="match status" value="1"/>
</dbReference>
<dbReference type="SUPFAM" id="SSF81296">
    <property type="entry name" value="E set domains"/>
    <property type="match status" value="1"/>
</dbReference>
<feature type="compositionally biased region" description="Basic and acidic residues" evidence="2">
    <location>
        <begin position="219"/>
        <end position="243"/>
    </location>
</feature>
<sequence length="1042" mass="119746">MHLSAAFYKEIIIDQCSLKAFSFVCFPMTSSGSSSPMISHMVGIQCSETIGLGHSDYLSSILSHYDIKMDTSGKNKTTQHESYENLFDDSFCLKATTDSMDDPQLIVRRRARSICECSTNIAKEQSAEGDIVKYSTVRIIPKYNLMKCAECQKETVQPANLAVNLEEPNIQLFSDYSRLRNAIDDEEDLSKKLKEKCGFESENEFTTQSTFSPLEETETNERKVTETEPYNEKEETVKCEPSSNDDRIAKIMQRRRVEFGRETEDDKKLLEENSIVSNICSEEKILQTEEEPSYKMKDMEDLEDDLRDDLIDATERPALRMMNLSTMPMAVAAPSVGKIYTEAIVLESVEIFISENGRTHHTTDYKCMQYEPKELVCRRGFPFIIQLRTNRPLDINYDDVLLSFFNNITGERAITTWGVRNFYTTNITWKSQMRTRNDRDLLLEIQIPSNSSIGEYEVWFDFYRYGSFQRGFKDERKITILFNPWNEEDETYFDDDPHLLNEYILDSMGYINRGQQRLNWLYDQFDEICLRAAFKLLRVLVQQRILRSDQLGSAVAIMRAFTYGIPQYVLYGKWDALNEKDISMGAVNAHFWHGSRKIFEHFLLKDQPALYGQCWCFGAVFTTLSRSLGVPCRTVTNIESGHDVEGDLTIKIYDYRIQPKGDSIWNFHVWNEIYVKRLDLSPNYNGWQVCDSTPQERSKSSGLYQCGPFPVAALHEGNLHPSYDGVFIYGEVNSDVYFYANTLGERSYGRSNYDLVARDTQKIGEAIFTVDPYNHSNTWNIVNYYKWPEGTAEEREQHQRALICIGANEWESLRRYRRAAFDMVAPDIEMEFDQSDHVNFGDPLNVRLRIKNGMIYLGLDALSVSLKLRVVATTYTGSIQQCLVEEDITVKLKPDETRYVEFSIAAENYIAMIPSEWSIKLVAIAKNEETNKIVRCSRVLNVVVPSLILTVEQYPSECSRTIIIRVQMSNPSSLTFSRGTIQMDGDGIDFGDHLTGCPDVPPGGNLDELIRGQCNMASEQNIVALYSCNLLKAIRGYLQIRL</sequence>
<dbReference type="SUPFAM" id="SSF49309">
    <property type="entry name" value="Transglutaminase, two C-terminal domains"/>
    <property type="match status" value="1"/>
</dbReference>
<dbReference type="InterPro" id="IPR036238">
    <property type="entry name" value="Transglutaminase_C_sf"/>
</dbReference>
<keyword evidence="5" id="KW-1185">Reference proteome</keyword>
<gene>
    <name evidence="4" type="ORF">AB6A40_005521</name>
</gene>
<dbReference type="InterPro" id="IPR038765">
    <property type="entry name" value="Papain-like_cys_pep_sf"/>
</dbReference>
<reference evidence="4 5" key="1">
    <citation type="submission" date="2024-08" db="EMBL/GenBank/DDBJ databases">
        <title>Gnathostoma spinigerum genome.</title>
        <authorList>
            <person name="Gonzalez-Bertolin B."/>
            <person name="Monzon S."/>
            <person name="Zaballos A."/>
            <person name="Jimenez P."/>
            <person name="Dekumyoy P."/>
            <person name="Varona S."/>
            <person name="Cuesta I."/>
            <person name="Sumanam S."/>
            <person name="Adisakwattana P."/>
            <person name="Gasser R.B."/>
            <person name="Hernandez-Gonzalez A."/>
            <person name="Young N.D."/>
            <person name="Perteguer M.J."/>
        </authorList>
    </citation>
    <scope>NUCLEOTIDE SEQUENCE [LARGE SCALE GENOMIC DNA]</scope>
    <source>
        <strain evidence="4">AL3</strain>
        <tissue evidence="4">Liver</tissue>
    </source>
</reference>
<dbReference type="PANTHER" id="PTHR11590">
    <property type="entry name" value="PROTEIN-GLUTAMINE GAMMA-GLUTAMYLTRANSFERASE"/>
    <property type="match status" value="1"/>
</dbReference>
<evidence type="ECO:0000259" key="3">
    <source>
        <dbReference type="SMART" id="SM00460"/>
    </source>
</evidence>
<dbReference type="EMBL" id="JBGFUD010003552">
    <property type="protein sequence ID" value="MFH4978812.1"/>
    <property type="molecule type" value="Genomic_DNA"/>
</dbReference>
<dbReference type="InterPro" id="IPR002931">
    <property type="entry name" value="Transglutaminase-like"/>
</dbReference>
<dbReference type="Gene3D" id="2.60.40.10">
    <property type="entry name" value="Immunoglobulins"/>
    <property type="match status" value="3"/>
</dbReference>
<dbReference type="InterPro" id="IPR013783">
    <property type="entry name" value="Ig-like_fold"/>
</dbReference>
<dbReference type="Proteomes" id="UP001608902">
    <property type="component" value="Unassembled WGS sequence"/>
</dbReference>
<evidence type="ECO:0000313" key="4">
    <source>
        <dbReference type="EMBL" id="MFH4978812.1"/>
    </source>
</evidence>
<name>A0ABD6EQ50_9BILA</name>
<evidence type="ECO:0000313" key="5">
    <source>
        <dbReference type="Proteomes" id="UP001608902"/>
    </source>
</evidence>
<dbReference type="InterPro" id="IPR036985">
    <property type="entry name" value="Transglutaminase-like_sf"/>
</dbReference>
<comment type="similarity">
    <text evidence="1">Belongs to the transglutaminase superfamily. Transglutaminase family.</text>
</comment>
<feature type="region of interest" description="Disordered" evidence="2">
    <location>
        <begin position="212"/>
        <end position="243"/>
    </location>
</feature>
<comment type="caution">
    <text evidence="4">The sequence shown here is derived from an EMBL/GenBank/DDBJ whole genome shotgun (WGS) entry which is preliminary data.</text>
</comment>
<proteinExistence type="inferred from homology"/>
<dbReference type="PANTHER" id="PTHR11590:SF69">
    <property type="entry name" value="RE08173P"/>
    <property type="match status" value="1"/>
</dbReference>
<feature type="domain" description="Transglutaminase-like" evidence="3">
    <location>
        <begin position="606"/>
        <end position="694"/>
    </location>
</feature>
<protein>
    <recommendedName>
        <fullName evidence="3">Transglutaminase-like domain-containing protein</fullName>
    </recommendedName>
</protein>
<dbReference type="InterPro" id="IPR050779">
    <property type="entry name" value="Transglutaminase"/>
</dbReference>
<dbReference type="AlphaFoldDB" id="A0ABD6EQ50"/>
<dbReference type="InterPro" id="IPR014756">
    <property type="entry name" value="Ig_E-set"/>
</dbReference>
<dbReference type="InterPro" id="IPR001102">
    <property type="entry name" value="Transglutaminase_N"/>
</dbReference>
<dbReference type="Pfam" id="PF01841">
    <property type="entry name" value="Transglut_core"/>
    <property type="match status" value="1"/>
</dbReference>
<evidence type="ECO:0000256" key="1">
    <source>
        <dbReference type="ARBA" id="ARBA00005968"/>
    </source>
</evidence>
<dbReference type="Gene3D" id="3.90.260.10">
    <property type="entry name" value="Transglutaminase-like"/>
    <property type="match status" value="1"/>
</dbReference>
<organism evidence="4 5">
    <name type="scientific">Gnathostoma spinigerum</name>
    <dbReference type="NCBI Taxonomy" id="75299"/>
    <lineage>
        <taxon>Eukaryota</taxon>
        <taxon>Metazoa</taxon>
        <taxon>Ecdysozoa</taxon>
        <taxon>Nematoda</taxon>
        <taxon>Chromadorea</taxon>
        <taxon>Rhabditida</taxon>
        <taxon>Spirurina</taxon>
        <taxon>Gnathostomatomorpha</taxon>
        <taxon>Gnathostomatoidea</taxon>
        <taxon>Gnathostomatidae</taxon>
        <taxon>Gnathostoma</taxon>
    </lineage>
</organism>
<dbReference type="SUPFAM" id="SSF54001">
    <property type="entry name" value="Cysteine proteinases"/>
    <property type="match status" value="1"/>
</dbReference>